<keyword evidence="7" id="KW-1185">Reference proteome</keyword>
<evidence type="ECO:0000256" key="4">
    <source>
        <dbReference type="ARBA" id="ARBA00022840"/>
    </source>
</evidence>
<dbReference type="InterPro" id="IPR003439">
    <property type="entry name" value="ABC_transporter-like_ATP-bd"/>
</dbReference>
<proteinExistence type="inferred from homology"/>
<dbReference type="RefSeq" id="WP_256600731.1">
    <property type="nucleotide sequence ID" value="NZ_JANIBJ010000004.1"/>
</dbReference>
<dbReference type="CDD" id="cd03220">
    <property type="entry name" value="ABC_KpsT_Wzt"/>
    <property type="match status" value="1"/>
</dbReference>
<dbReference type="Proteomes" id="UP001524499">
    <property type="component" value="Unassembled WGS sequence"/>
</dbReference>
<evidence type="ECO:0000256" key="1">
    <source>
        <dbReference type="ARBA" id="ARBA00005417"/>
    </source>
</evidence>
<comment type="similarity">
    <text evidence="1">Belongs to the ABC transporter superfamily.</text>
</comment>
<name>A0ABT1TCS3_9GAMM</name>
<dbReference type="InterPro" id="IPR027417">
    <property type="entry name" value="P-loop_NTPase"/>
</dbReference>
<keyword evidence="2" id="KW-0813">Transport</keyword>
<dbReference type="InterPro" id="IPR003593">
    <property type="entry name" value="AAA+_ATPase"/>
</dbReference>
<comment type="caution">
    <text evidence="6">The sequence shown here is derived from an EMBL/GenBank/DDBJ whole genome shotgun (WGS) entry which is preliminary data.</text>
</comment>
<dbReference type="Pfam" id="PF14524">
    <property type="entry name" value="Wzt_C"/>
    <property type="match status" value="1"/>
</dbReference>
<dbReference type="PROSITE" id="PS50893">
    <property type="entry name" value="ABC_TRANSPORTER_2"/>
    <property type="match status" value="1"/>
</dbReference>
<dbReference type="InterPro" id="IPR015860">
    <property type="entry name" value="ABC_transpr_TagH-like"/>
</dbReference>
<dbReference type="EMBL" id="JANIBJ010000004">
    <property type="protein sequence ID" value="MCQ8103068.1"/>
    <property type="molecule type" value="Genomic_DNA"/>
</dbReference>
<dbReference type="SMART" id="SM00382">
    <property type="entry name" value="AAA"/>
    <property type="match status" value="1"/>
</dbReference>
<dbReference type="InterPro" id="IPR029439">
    <property type="entry name" value="Wzt_C"/>
</dbReference>
<protein>
    <submittedName>
        <fullName evidence="6">ABC transporter ATP-binding protein</fullName>
    </submittedName>
</protein>
<reference evidence="6 7" key="1">
    <citation type="submission" date="2022-07" db="EMBL/GenBank/DDBJ databases">
        <title>Methylomonas rivi sp. nov., Methylomonas rosea sp. nov., Methylomonas aureus sp. nov. and Methylomonas subterranea sp. nov., four novel methanotrophs isolated from a freshwater creek and the deep terrestrial subsurface.</title>
        <authorList>
            <person name="Abin C."/>
            <person name="Sankaranarayanan K."/>
            <person name="Garner C."/>
            <person name="Sindelar R."/>
            <person name="Kotary K."/>
            <person name="Garner R."/>
            <person name="Barclay S."/>
            <person name="Lawson P."/>
            <person name="Krumholz L."/>
        </authorList>
    </citation>
    <scope>NUCLEOTIDE SEQUENCE [LARGE SCALE GENOMIC DNA]</scope>
    <source>
        <strain evidence="6 7">SURF-2</strain>
    </source>
</reference>
<organism evidence="6 7">
    <name type="scientific">Methylomonas subterranea</name>
    <dbReference type="NCBI Taxonomy" id="2952225"/>
    <lineage>
        <taxon>Bacteria</taxon>
        <taxon>Pseudomonadati</taxon>
        <taxon>Pseudomonadota</taxon>
        <taxon>Gammaproteobacteria</taxon>
        <taxon>Methylococcales</taxon>
        <taxon>Methylococcaceae</taxon>
        <taxon>Methylomonas</taxon>
    </lineage>
</organism>
<dbReference type="PANTHER" id="PTHR46743:SF2">
    <property type="entry name" value="TEICHOIC ACIDS EXPORT ATP-BINDING PROTEIN TAGH"/>
    <property type="match status" value="1"/>
</dbReference>
<dbReference type="SUPFAM" id="SSF52540">
    <property type="entry name" value="P-loop containing nucleoside triphosphate hydrolases"/>
    <property type="match status" value="1"/>
</dbReference>
<dbReference type="CDD" id="cd10147">
    <property type="entry name" value="Wzt_C-like"/>
    <property type="match status" value="1"/>
</dbReference>
<dbReference type="PANTHER" id="PTHR46743">
    <property type="entry name" value="TEICHOIC ACIDS EXPORT ATP-BINDING PROTEIN TAGH"/>
    <property type="match status" value="1"/>
</dbReference>
<accession>A0ABT1TCS3</accession>
<evidence type="ECO:0000256" key="2">
    <source>
        <dbReference type="ARBA" id="ARBA00022448"/>
    </source>
</evidence>
<dbReference type="InterPro" id="IPR050683">
    <property type="entry name" value="Bact_Polysacc_Export_ATP-bd"/>
</dbReference>
<dbReference type="Pfam" id="PF00005">
    <property type="entry name" value="ABC_tran"/>
    <property type="match status" value="1"/>
</dbReference>
<gene>
    <name evidence="6" type="ORF">NP590_03020</name>
</gene>
<dbReference type="Gene3D" id="3.40.50.300">
    <property type="entry name" value="P-loop containing nucleotide triphosphate hydrolases"/>
    <property type="match status" value="1"/>
</dbReference>
<dbReference type="GO" id="GO:0005524">
    <property type="term" value="F:ATP binding"/>
    <property type="evidence" value="ECO:0007669"/>
    <property type="project" value="UniProtKB-KW"/>
</dbReference>
<evidence type="ECO:0000313" key="6">
    <source>
        <dbReference type="EMBL" id="MCQ8103068.1"/>
    </source>
</evidence>
<evidence type="ECO:0000259" key="5">
    <source>
        <dbReference type="PROSITE" id="PS50893"/>
    </source>
</evidence>
<keyword evidence="4 6" id="KW-0067">ATP-binding</keyword>
<evidence type="ECO:0000256" key="3">
    <source>
        <dbReference type="ARBA" id="ARBA00022741"/>
    </source>
</evidence>
<sequence length="425" mass="47118">MSVAIKVESLSKKYIIQHEKKSAHYETLSDSFIQSGKKFINGISHPFSRSKSEEQAQEEFWALKDINFEIMQGDKVGIIGRNGAGKSTLLKILSRITDPTSGKIHINGRIASLLEVGTGFHPELTGRENIYLNGAILGMGRKEIKAKFDEIVDFAEVEKFLDTPVKRYSSGMYVRLAFAVAAHLDPEILIVDEVLAVGDMQFQKKCLGKMEEVSNQGRTVLFVSHNMAMISNLCKKGVMLNAGQLEFQGQISEAILHYYQQQNEQSARVGKLFESDNAVLIRGELIGLSAASDISIHDELIVRMLYKIKKSIAGKCVPNFHFSTSSGTTVFVSSAEGVTKMSPGQYVADCKIPGHLLNEGAYFVGLALTTYLDSGSFEVEFFDQNALTFNVIDPMDERSNRYGYAGIVPGVVRPKLVWNIHQDIK</sequence>
<evidence type="ECO:0000313" key="7">
    <source>
        <dbReference type="Proteomes" id="UP001524499"/>
    </source>
</evidence>
<feature type="domain" description="ABC transporter" evidence="5">
    <location>
        <begin position="48"/>
        <end position="267"/>
    </location>
</feature>
<keyword evidence="3" id="KW-0547">Nucleotide-binding</keyword>